<organism evidence="1 2">
    <name type="scientific">Candidatus Gottesmanbacteria bacterium RIFCSPHIGHO2_01_FULL_40_15</name>
    <dbReference type="NCBI Taxonomy" id="1798376"/>
    <lineage>
        <taxon>Bacteria</taxon>
        <taxon>Candidatus Gottesmaniibacteriota</taxon>
    </lineage>
</organism>
<protein>
    <submittedName>
        <fullName evidence="1">Uncharacterized protein</fullName>
    </submittedName>
</protein>
<dbReference type="AlphaFoldDB" id="A0A1F5Z1J7"/>
<evidence type="ECO:0000313" key="2">
    <source>
        <dbReference type="Proteomes" id="UP000177354"/>
    </source>
</evidence>
<accession>A0A1F5Z1J7</accession>
<dbReference type="EMBL" id="MFJF01000018">
    <property type="protein sequence ID" value="OGG06223.1"/>
    <property type="molecule type" value="Genomic_DNA"/>
</dbReference>
<comment type="caution">
    <text evidence="1">The sequence shown here is derived from an EMBL/GenBank/DDBJ whole genome shotgun (WGS) entry which is preliminary data.</text>
</comment>
<dbReference type="Proteomes" id="UP000177354">
    <property type="component" value="Unassembled WGS sequence"/>
</dbReference>
<evidence type="ECO:0000313" key="1">
    <source>
        <dbReference type="EMBL" id="OGG06223.1"/>
    </source>
</evidence>
<dbReference type="Pfam" id="PF22091">
    <property type="entry name" value="DUF6941"/>
    <property type="match status" value="1"/>
</dbReference>
<proteinExistence type="predicted"/>
<dbReference type="InterPro" id="IPR054221">
    <property type="entry name" value="DUF6941"/>
</dbReference>
<name>A0A1F5Z1J7_9BACT</name>
<reference evidence="1 2" key="1">
    <citation type="journal article" date="2016" name="Nat. Commun.">
        <title>Thousands of microbial genomes shed light on interconnected biogeochemical processes in an aquifer system.</title>
        <authorList>
            <person name="Anantharaman K."/>
            <person name="Brown C.T."/>
            <person name="Hug L.A."/>
            <person name="Sharon I."/>
            <person name="Castelle C.J."/>
            <person name="Probst A.J."/>
            <person name="Thomas B.C."/>
            <person name="Singh A."/>
            <person name="Wilkins M.J."/>
            <person name="Karaoz U."/>
            <person name="Brodie E.L."/>
            <person name="Williams K.H."/>
            <person name="Hubbard S.S."/>
            <person name="Banfield J.F."/>
        </authorList>
    </citation>
    <scope>NUCLEOTIDE SEQUENCE [LARGE SCALE GENOMIC DNA]</scope>
</reference>
<gene>
    <name evidence="1" type="ORF">A2777_06495</name>
</gene>
<sequence>MKKLIQNYLFICDEAFLGQGGKMNIIGIFRTINMSKLPGTHLKTVLVGNFDVLDNSLKEVSLEISLTDSRGVSQGLTVGPMKMTVPENNKGRNINILIEMGNVKFEKEGKYAFLVKADGETVGKADFTVNPLNQPTNIGVKGKTVN</sequence>